<dbReference type="Pfam" id="PF09409">
    <property type="entry name" value="PUB"/>
    <property type="match status" value="1"/>
</dbReference>
<dbReference type="CDD" id="cd16119">
    <property type="entry name" value="UBX_UBXN6"/>
    <property type="match status" value="1"/>
</dbReference>
<dbReference type="InterPro" id="IPR042774">
    <property type="entry name" value="UBXN6_PUB"/>
</dbReference>
<reference evidence="3" key="1">
    <citation type="submission" date="2022-11" db="UniProtKB">
        <authorList>
            <consortium name="EnsemblMetazoa"/>
        </authorList>
    </citation>
    <scope>IDENTIFICATION</scope>
</reference>
<evidence type="ECO:0000256" key="1">
    <source>
        <dbReference type="SAM" id="MobiDB-lite"/>
    </source>
</evidence>
<evidence type="ECO:0000313" key="4">
    <source>
        <dbReference type="Proteomes" id="UP000887568"/>
    </source>
</evidence>
<dbReference type="InterPro" id="IPR029071">
    <property type="entry name" value="Ubiquitin-like_domsf"/>
</dbReference>
<dbReference type="GO" id="GO:0005737">
    <property type="term" value="C:cytoplasm"/>
    <property type="evidence" value="ECO:0007669"/>
    <property type="project" value="TreeGrafter"/>
</dbReference>
<dbReference type="CTD" id="80700"/>
<dbReference type="Gene3D" id="3.10.20.90">
    <property type="entry name" value="Phosphatidylinositol 3-kinase Catalytic Subunit, Chain A, domain 1"/>
    <property type="match status" value="1"/>
</dbReference>
<dbReference type="SMART" id="SM00580">
    <property type="entry name" value="PUG"/>
    <property type="match status" value="1"/>
</dbReference>
<dbReference type="AlphaFoldDB" id="A0A914BTC3"/>
<protein>
    <recommendedName>
        <fullName evidence="2">UBX domain-containing protein</fullName>
    </recommendedName>
</protein>
<keyword evidence="4" id="KW-1185">Reference proteome</keyword>
<proteinExistence type="predicted"/>
<dbReference type="PANTHER" id="PTHR23153:SF38">
    <property type="entry name" value="UBX DOMAIN-CONTAINING PROTEIN 6"/>
    <property type="match status" value="1"/>
</dbReference>
<dbReference type="PROSITE" id="PS50033">
    <property type="entry name" value="UBX"/>
    <property type="match status" value="1"/>
</dbReference>
<organism evidence="3 4">
    <name type="scientific">Patiria miniata</name>
    <name type="common">Bat star</name>
    <name type="synonym">Asterina miniata</name>
    <dbReference type="NCBI Taxonomy" id="46514"/>
    <lineage>
        <taxon>Eukaryota</taxon>
        <taxon>Metazoa</taxon>
        <taxon>Echinodermata</taxon>
        <taxon>Eleutherozoa</taxon>
        <taxon>Asterozoa</taxon>
        <taxon>Asteroidea</taxon>
        <taxon>Valvatacea</taxon>
        <taxon>Valvatida</taxon>
        <taxon>Asterinidae</taxon>
        <taxon>Patiria</taxon>
    </lineage>
</organism>
<feature type="domain" description="UBX" evidence="2">
    <location>
        <begin position="345"/>
        <end position="413"/>
    </location>
</feature>
<feature type="compositionally biased region" description="Polar residues" evidence="1">
    <location>
        <begin position="95"/>
        <end position="111"/>
    </location>
</feature>
<feature type="compositionally biased region" description="Polar residues" evidence="1">
    <location>
        <begin position="34"/>
        <end position="44"/>
    </location>
</feature>
<dbReference type="SUPFAM" id="SSF54236">
    <property type="entry name" value="Ubiquitin-like"/>
    <property type="match status" value="1"/>
</dbReference>
<dbReference type="InterPro" id="IPR018997">
    <property type="entry name" value="PUB_domain"/>
</dbReference>
<dbReference type="PANTHER" id="PTHR23153">
    <property type="entry name" value="UBX-RELATED"/>
    <property type="match status" value="1"/>
</dbReference>
<feature type="region of interest" description="Disordered" evidence="1">
    <location>
        <begin position="1"/>
        <end position="118"/>
    </location>
</feature>
<sequence length="447" mass="50319">MKRLQQFVEKKKVDHKFKQAGSGHRLDEQRQMPVATSSQQQQVRVTPAPSAARAGEAALARLQPDRPASAAKMKQLKAKAAAEREAEQAAMDRMNNPTVSSRASGRSTSPEQPAFHDDQAPVSVSGIFYQCPLGCSPVIPKASVDEHLQMCLLTRLLPENPLEASAKMVHTYNKDKEKRQAGIDIMCKYLENVCNNLAEEKYQRIRMGNKAYVEKVACLEGSHEFLQAVGFLPKMLPHQETEEAFLVLTPEAAANIEQLRSACELLQTAQPLKASLHRDLKVYQKSSQASQFQLPQDFYRIKPEEAKRQQQLRTEEVERNAVLRTKAMKEAEALRNLRRYRYALIRVRFPNGILLQGTFHASDKLSEVFEFIRCSLINDWQPFILTDATGLKLTEEDCKLAELKLAPAAVVNFSWDAAIMEEIVAAQGFVQEGDYLKPELINAIQSL</sequence>
<dbReference type="Gene3D" id="1.20.58.2190">
    <property type="match status" value="1"/>
</dbReference>
<dbReference type="OMA" id="VFFRCPM"/>
<dbReference type="RefSeq" id="XP_038078856.1">
    <property type="nucleotide sequence ID" value="XM_038222928.1"/>
</dbReference>
<dbReference type="GeneID" id="119746130"/>
<dbReference type="Pfam" id="PF00789">
    <property type="entry name" value="UBX"/>
    <property type="match status" value="1"/>
</dbReference>
<evidence type="ECO:0000259" key="2">
    <source>
        <dbReference type="PROSITE" id="PS50033"/>
    </source>
</evidence>
<accession>A0A914BTC3</accession>
<dbReference type="OrthoDB" id="49605at2759"/>
<dbReference type="EnsemblMetazoa" id="XM_038222928.1">
    <property type="protein sequence ID" value="XP_038078856.1"/>
    <property type="gene ID" value="LOC119746130"/>
</dbReference>
<dbReference type="SUPFAM" id="SSF143503">
    <property type="entry name" value="PUG domain-like"/>
    <property type="match status" value="1"/>
</dbReference>
<dbReference type="SMART" id="SM00166">
    <property type="entry name" value="UBX"/>
    <property type="match status" value="1"/>
</dbReference>
<dbReference type="InterPro" id="IPR001012">
    <property type="entry name" value="UBX_dom"/>
</dbReference>
<name>A0A914BTC3_PATMI</name>
<dbReference type="CDD" id="cd10460">
    <property type="entry name" value="PUB_UBXD1"/>
    <property type="match status" value="1"/>
</dbReference>
<dbReference type="Proteomes" id="UP000887568">
    <property type="component" value="Unplaced"/>
</dbReference>
<evidence type="ECO:0000313" key="3">
    <source>
        <dbReference type="EnsemblMetazoa" id="XP_038078856.1"/>
    </source>
</evidence>
<dbReference type="InterPro" id="IPR036339">
    <property type="entry name" value="PUB-like_dom_sf"/>
</dbReference>
<feature type="compositionally biased region" description="Low complexity" evidence="1">
    <location>
        <begin position="48"/>
        <end position="60"/>
    </location>
</feature>